<reference evidence="11" key="1">
    <citation type="submission" date="2019-10" db="EMBL/GenBank/DDBJ databases">
        <authorList>
            <person name="Zhang R."/>
            <person name="Pan Y."/>
            <person name="Wang J."/>
            <person name="Ma R."/>
            <person name="Yu S."/>
        </authorList>
    </citation>
    <scope>NUCLEOTIDE SEQUENCE</scope>
    <source>
        <strain evidence="11">LA-IB0</strain>
        <tissue evidence="11">Leaf</tissue>
    </source>
</reference>
<dbReference type="PANTHER" id="PTHR10835:SF0">
    <property type="entry name" value="SQUALENE MONOOXYGENASE"/>
    <property type="match status" value="1"/>
</dbReference>
<dbReference type="EC" id="1.14.14.17" evidence="4 9"/>
<evidence type="ECO:0000313" key="12">
    <source>
        <dbReference type="Proteomes" id="UP000826271"/>
    </source>
</evidence>
<keyword evidence="6 9" id="KW-0274">FAD</keyword>
<comment type="similarity">
    <text evidence="3 9">Belongs to the squalene monooxygenase family.</text>
</comment>
<evidence type="ECO:0000256" key="1">
    <source>
        <dbReference type="ARBA" id="ARBA00001974"/>
    </source>
</evidence>
<dbReference type="GO" id="GO:0050660">
    <property type="term" value="F:flavin adenine dinucleotide binding"/>
    <property type="evidence" value="ECO:0007669"/>
    <property type="project" value="UniProtKB-UniRule"/>
</dbReference>
<dbReference type="GO" id="GO:0016020">
    <property type="term" value="C:membrane"/>
    <property type="evidence" value="ECO:0007669"/>
    <property type="project" value="UniProtKB-SubCell"/>
</dbReference>
<keyword evidence="8" id="KW-0472">Membrane</keyword>
<dbReference type="InterPro" id="IPR036188">
    <property type="entry name" value="FAD/NAD-bd_sf"/>
</dbReference>
<comment type="pathway">
    <text evidence="2">Terpene metabolism; lanosterol biosynthesis; lanosterol from farnesyl diphosphate: step 2/3.</text>
</comment>
<evidence type="ECO:0000313" key="11">
    <source>
        <dbReference type="EMBL" id="KAG8373824.1"/>
    </source>
</evidence>
<dbReference type="GO" id="GO:0005783">
    <property type="term" value="C:endoplasmic reticulum"/>
    <property type="evidence" value="ECO:0007669"/>
    <property type="project" value="TreeGrafter"/>
</dbReference>
<comment type="function">
    <text evidence="9">Catalyzes the stereospecific oxidation of squalene to (S)-2,3-epoxysqualene, and is considered to be a rate-limiting enzyme in steroid biosynthesis.</text>
</comment>
<evidence type="ECO:0000259" key="10">
    <source>
        <dbReference type="Pfam" id="PF08491"/>
    </source>
</evidence>
<evidence type="ECO:0000256" key="9">
    <source>
        <dbReference type="RuleBase" id="RU367121"/>
    </source>
</evidence>
<evidence type="ECO:0000256" key="6">
    <source>
        <dbReference type="ARBA" id="ARBA00022827"/>
    </source>
</evidence>
<gene>
    <name evidence="11" type="ORF">BUALT_Bualt11G0065400</name>
</gene>
<feature type="domain" description="Squalene epoxidase" evidence="10">
    <location>
        <begin position="134"/>
        <end position="326"/>
    </location>
</feature>
<evidence type="ECO:0000256" key="8">
    <source>
        <dbReference type="ARBA" id="ARBA00023136"/>
    </source>
</evidence>
<organism evidence="11 12">
    <name type="scientific">Buddleja alternifolia</name>
    <dbReference type="NCBI Taxonomy" id="168488"/>
    <lineage>
        <taxon>Eukaryota</taxon>
        <taxon>Viridiplantae</taxon>
        <taxon>Streptophyta</taxon>
        <taxon>Embryophyta</taxon>
        <taxon>Tracheophyta</taxon>
        <taxon>Spermatophyta</taxon>
        <taxon>Magnoliopsida</taxon>
        <taxon>eudicotyledons</taxon>
        <taxon>Gunneridae</taxon>
        <taxon>Pentapetalae</taxon>
        <taxon>asterids</taxon>
        <taxon>lamiids</taxon>
        <taxon>Lamiales</taxon>
        <taxon>Scrophulariaceae</taxon>
        <taxon>Buddlejeae</taxon>
        <taxon>Buddleja</taxon>
    </lineage>
</organism>
<dbReference type="Proteomes" id="UP000826271">
    <property type="component" value="Unassembled WGS sequence"/>
</dbReference>
<sequence length="331" mass="35530">MRRELCSGLAGGVRRCAATASGSGGALLRQELLFSTLHVANGSNRSGEVREETRFGATRIMVNSDPIESPTRMLSSSVLVLLMLLSRIPLASGYDYSSGASVAGYRAHDYGSSDSAGGYSLLFCWFGIEELSTSVSKSRHVILANPSPILFYPISSTEIRCLVDIPGQKLPSLASGNMAKYLKKNCGSPGNIRTMPNKIMPAAPHLLMGDAFNMRHPLTGGGMTVALSDIVVLRNFLRPLRNLKDADSLCKYLESFYTLCKPVASTINTLAGALYEVFCASSDQARMEMCQACFSYLSIGGVCSKGPIALLSGLNPRPLSFSASFVCCRYI</sequence>
<keyword evidence="7 9" id="KW-0560">Oxidoreductase</keyword>
<comment type="subcellular location">
    <subcellularLocation>
        <location evidence="9">Membrane</location>
        <topology evidence="9">Multi-pass membrane protein</topology>
    </subcellularLocation>
</comment>
<dbReference type="InterPro" id="IPR013698">
    <property type="entry name" value="Squalene_epoxidase"/>
</dbReference>
<accession>A0AAV6WUR8</accession>
<dbReference type="GO" id="GO:0004506">
    <property type="term" value="F:squalene monooxygenase activity"/>
    <property type="evidence" value="ECO:0007669"/>
    <property type="project" value="UniProtKB-UniRule"/>
</dbReference>
<evidence type="ECO:0000256" key="4">
    <source>
        <dbReference type="ARBA" id="ARBA00012312"/>
    </source>
</evidence>
<keyword evidence="5 9" id="KW-0285">Flavoprotein</keyword>
<evidence type="ECO:0000256" key="2">
    <source>
        <dbReference type="ARBA" id="ARBA00005018"/>
    </source>
</evidence>
<dbReference type="GO" id="GO:0016126">
    <property type="term" value="P:sterol biosynthetic process"/>
    <property type="evidence" value="ECO:0007669"/>
    <property type="project" value="UniProtKB-UniRule"/>
</dbReference>
<comment type="catalytic activity">
    <reaction evidence="9">
        <text>squalene + reduced [NADPH--hemoprotein reductase] + O2 = (S)-2,3-epoxysqualene + oxidized [NADPH--hemoprotein reductase] + H2O + H(+)</text>
        <dbReference type="Rhea" id="RHEA:25282"/>
        <dbReference type="Rhea" id="RHEA-COMP:11964"/>
        <dbReference type="Rhea" id="RHEA-COMP:11965"/>
        <dbReference type="ChEBI" id="CHEBI:15377"/>
        <dbReference type="ChEBI" id="CHEBI:15378"/>
        <dbReference type="ChEBI" id="CHEBI:15379"/>
        <dbReference type="ChEBI" id="CHEBI:15440"/>
        <dbReference type="ChEBI" id="CHEBI:15441"/>
        <dbReference type="ChEBI" id="CHEBI:57618"/>
        <dbReference type="ChEBI" id="CHEBI:58210"/>
        <dbReference type="EC" id="1.14.14.17"/>
    </reaction>
</comment>
<dbReference type="InterPro" id="IPR040125">
    <property type="entry name" value="Squalene_monox"/>
</dbReference>
<comment type="caution">
    <text evidence="11">The sequence shown here is derived from an EMBL/GenBank/DDBJ whole genome shotgun (WGS) entry which is preliminary data.</text>
</comment>
<dbReference type="AlphaFoldDB" id="A0AAV6WUR8"/>
<dbReference type="Gene3D" id="3.50.50.60">
    <property type="entry name" value="FAD/NAD(P)-binding domain"/>
    <property type="match status" value="1"/>
</dbReference>
<dbReference type="PANTHER" id="PTHR10835">
    <property type="entry name" value="SQUALENE MONOOXYGENASE"/>
    <property type="match status" value="1"/>
</dbReference>
<proteinExistence type="inferred from homology"/>
<keyword evidence="12" id="KW-1185">Reference proteome</keyword>
<evidence type="ECO:0000256" key="3">
    <source>
        <dbReference type="ARBA" id="ARBA00008802"/>
    </source>
</evidence>
<dbReference type="Pfam" id="PF08491">
    <property type="entry name" value="SE"/>
    <property type="match status" value="1"/>
</dbReference>
<comment type="cofactor">
    <cofactor evidence="1 9">
        <name>FAD</name>
        <dbReference type="ChEBI" id="CHEBI:57692"/>
    </cofactor>
</comment>
<evidence type="ECO:0000256" key="7">
    <source>
        <dbReference type="ARBA" id="ARBA00023002"/>
    </source>
</evidence>
<dbReference type="EMBL" id="WHWC01000011">
    <property type="protein sequence ID" value="KAG8373824.1"/>
    <property type="molecule type" value="Genomic_DNA"/>
</dbReference>
<name>A0AAV6WUR8_9LAMI</name>
<dbReference type="SUPFAM" id="SSF51905">
    <property type="entry name" value="FAD/NAD(P)-binding domain"/>
    <property type="match status" value="1"/>
</dbReference>
<protein>
    <recommendedName>
        <fullName evidence="4 9">Squalene monooxygenase</fullName>
        <ecNumber evidence="4 9">1.14.14.17</ecNumber>
    </recommendedName>
</protein>
<evidence type="ECO:0000256" key="5">
    <source>
        <dbReference type="ARBA" id="ARBA00022630"/>
    </source>
</evidence>